<dbReference type="Proteomes" id="UP000066624">
    <property type="component" value="Chromosome"/>
</dbReference>
<keyword evidence="2" id="KW-0401">Integrin</keyword>
<proteinExistence type="predicted"/>
<dbReference type="RefSeq" id="WP_082169417.1">
    <property type="nucleotide sequence ID" value="NZ_CP012154.1"/>
</dbReference>
<evidence type="ECO:0000313" key="3">
    <source>
        <dbReference type="Proteomes" id="UP000066624"/>
    </source>
</evidence>
<dbReference type="Gene3D" id="2.130.10.130">
    <property type="entry name" value="Integrin alpha, N-terminal"/>
    <property type="match status" value="3"/>
</dbReference>
<dbReference type="InterPro" id="IPR028994">
    <property type="entry name" value="Integrin_alpha_N"/>
</dbReference>
<evidence type="ECO:0000313" key="2">
    <source>
        <dbReference type="EMBL" id="AKS41167.1"/>
    </source>
</evidence>
<dbReference type="STRING" id="1579979.WM2015_786"/>
<feature type="region of interest" description="Disordered" evidence="1">
    <location>
        <begin position="349"/>
        <end position="383"/>
    </location>
</feature>
<dbReference type="OrthoDB" id="9782766at2"/>
<evidence type="ECO:0000256" key="1">
    <source>
        <dbReference type="SAM" id="MobiDB-lite"/>
    </source>
</evidence>
<dbReference type="InterPro" id="IPR013519">
    <property type="entry name" value="Int_alpha_beta-p"/>
</dbReference>
<dbReference type="EMBL" id="CP012154">
    <property type="protein sequence ID" value="AKS41167.1"/>
    <property type="molecule type" value="Genomic_DNA"/>
</dbReference>
<dbReference type="GO" id="GO:0007229">
    <property type="term" value="P:integrin-mediated signaling pathway"/>
    <property type="evidence" value="ECO:0007669"/>
    <property type="project" value="UniProtKB-KW"/>
</dbReference>
<name>A0A0K0XU54_9GAMM</name>
<dbReference type="InterPro" id="IPR013517">
    <property type="entry name" value="FG-GAP"/>
</dbReference>
<dbReference type="SMART" id="SM00191">
    <property type="entry name" value="Int_alpha"/>
    <property type="match status" value="6"/>
</dbReference>
<reference evidence="2 3" key="1">
    <citation type="submission" date="2015-07" db="EMBL/GenBank/DDBJ databases">
        <authorList>
            <person name="Noorani M."/>
        </authorList>
    </citation>
    <scope>NUCLEOTIDE SEQUENCE [LARGE SCALE GENOMIC DNA]</scope>
    <source>
        <strain evidence="2 3">KCTC 42284</strain>
    </source>
</reference>
<dbReference type="KEGG" id="wma:WM2015_786"/>
<dbReference type="AlphaFoldDB" id="A0A0K0XU54"/>
<organism evidence="2 3">
    <name type="scientific">Wenzhouxiangella marina</name>
    <dbReference type="NCBI Taxonomy" id="1579979"/>
    <lineage>
        <taxon>Bacteria</taxon>
        <taxon>Pseudomonadati</taxon>
        <taxon>Pseudomonadota</taxon>
        <taxon>Gammaproteobacteria</taxon>
        <taxon>Chromatiales</taxon>
        <taxon>Wenzhouxiangellaceae</taxon>
        <taxon>Wenzhouxiangella</taxon>
    </lineage>
</organism>
<accession>A0A0K0XU54</accession>
<keyword evidence="3" id="KW-1185">Reference proteome</keyword>
<gene>
    <name evidence="2" type="ORF">WM2015_786</name>
</gene>
<dbReference type="PANTHER" id="PTHR36220:SF1">
    <property type="entry name" value="GAMMA TUBULIN COMPLEX COMPONENT C-TERMINAL DOMAIN-CONTAINING PROTEIN"/>
    <property type="match status" value="1"/>
</dbReference>
<protein>
    <submittedName>
        <fullName evidence="2">Integrin alpha beta-propellor repeat protein</fullName>
    </submittedName>
</protein>
<dbReference type="PANTHER" id="PTHR36220">
    <property type="entry name" value="UNNAMED PRODUCT"/>
    <property type="match status" value="1"/>
</dbReference>
<dbReference type="SUPFAM" id="SSF69318">
    <property type="entry name" value="Integrin alpha N-terminal domain"/>
    <property type="match status" value="2"/>
</dbReference>
<dbReference type="Pfam" id="PF14312">
    <property type="entry name" value="FG-GAP_2"/>
    <property type="match status" value="7"/>
</dbReference>
<sequence length="705" mass="73013">MRLHRPRPACRPTFADTAFAAQHTLRHVLASLILPLVLLSLPVLVAWAETAPSDPSPSAAPVRLPSGLDVNDWQAIRAGIEAHRQSEAIRAVSGSAAGAHTATHPRTVNLTFAQQAYLKASNTGQNDALGYSVAISGDTVVVGAFLERSGATGVGGDQDDDSATAAGAAYVFVRDEDQTWTQQAYLKASNAELGDQFGWSVAISGDTIAVGANAESSSARGVNGDQDDNAAPASGAVYVFVRDGTSWSQQAYLKASNTDPLDRFGHSVAISGDRLVVGAPFEDSPFTRPDITNDLINKQWNRAPDHDAGAVYVFVRNEGSWTQQVYLKPSWNSSDDRFGHSVAISGDTVVVGSPNEDSSGTGVEPGNGDSFAPVDSPQRDDSAPQAGAVWVFLHDPDFFRWNGWKPQAYVKASNTDAGDAFGSAIAISGDTLVIGAPGEDSEATGLDGEQGNNSANGAGATYVFQRSEIDNETVWQQQAYLKASNTGQGDQFGWSVAISGDMLVVAAEREDSGATGVDGAQDDDSAVDSGAAYLFRRSGAGWQQQAYLKASNTGPFDAFGLSAAVSGTTAVVGAPAEGSAATGVNGDGSDDSAPYSGAAYVFDLARYLIGGTVSGLGGTGLVLQNNGGDDLEISANGAFAFPTTVLDGNSYSVTVASQPTDPDRACTVTNGQGVLNGADITDVQVTCRPDAVFADRFASPAPDDP</sequence>